<evidence type="ECO:0000313" key="3">
    <source>
        <dbReference type="Proteomes" id="UP001359485"/>
    </source>
</evidence>
<proteinExistence type="predicted"/>
<reference evidence="2 3" key="1">
    <citation type="submission" date="2023-09" db="EMBL/GenBank/DDBJ databases">
        <title>Genomes of two closely related lineages of the louse Polyplax serrata with different host specificities.</title>
        <authorList>
            <person name="Martinu J."/>
            <person name="Tarabai H."/>
            <person name="Stefka J."/>
            <person name="Hypsa V."/>
        </authorList>
    </citation>
    <scope>NUCLEOTIDE SEQUENCE [LARGE SCALE GENOMIC DNA]</scope>
    <source>
        <strain evidence="2">98ZLc_SE</strain>
    </source>
</reference>
<comment type="caution">
    <text evidence="2">The sequence shown here is derived from an EMBL/GenBank/DDBJ whole genome shotgun (WGS) entry which is preliminary data.</text>
</comment>
<evidence type="ECO:0000256" key="1">
    <source>
        <dbReference type="SAM" id="MobiDB-lite"/>
    </source>
</evidence>
<organism evidence="2 3">
    <name type="scientific">Polyplax serrata</name>
    <name type="common">Common mouse louse</name>
    <dbReference type="NCBI Taxonomy" id="468196"/>
    <lineage>
        <taxon>Eukaryota</taxon>
        <taxon>Metazoa</taxon>
        <taxon>Ecdysozoa</taxon>
        <taxon>Arthropoda</taxon>
        <taxon>Hexapoda</taxon>
        <taxon>Insecta</taxon>
        <taxon>Pterygota</taxon>
        <taxon>Neoptera</taxon>
        <taxon>Paraneoptera</taxon>
        <taxon>Psocodea</taxon>
        <taxon>Troctomorpha</taxon>
        <taxon>Phthiraptera</taxon>
        <taxon>Anoplura</taxon>
        <taxon>Polyplacidae</taxon>
        <taxon>Polyplax</taxon>
    </lineage>
</organism>
<keyword evidence="3" id="KW-1185">Reference proteome</keyword>
<dbReference type="Proteomes" id="UP001359485">
    <property type="component" value="Unassembled WGS sequence"/>
</dbReference>
<accession>A0ABR1BAN3</accession>
<evidence type="ECO:0000313" key="2">
    <source>
        <dbReference type="EMBL" id="KAK6640515.1"/>
    </source>
</evidence>
<feature type="region of interest" description="Disordered" evidence="1">
    <location>
        <begin position="80"/>
        <end position="102"/>
    </location>
</feature>
<name>A0ABR1BAN3_POLSC</name>
<feature type="region of interest" description="Disordered" evidence="1">
    <location>
        <begin position="23"/>
        <end position="42"/>
    </location>
</feature>
<sequence>MATFSPERATLAEKEVNALKEQLTTAKNQTKTDSGEQPLLSNKMADCEQQTLEIISRNNIEGELASKDKELDYYLGLNLNGEGKLSGCRTGESETADGVPAR</sequence>
<gene>
    <name evidence="2" type="ORF">RUM44_012210</name>
</gene>
<feature type="compositionally biased region" description="Polar residues" evidence="1">
    <location>
        <begin position="23"/>
        <end position="32"/>
    </location>
</feature>
<protein>
    <submittedName>
        <fullName evidence="2">Uncharacterized protein</fullName>
    </submittedName>
</protein>
<dbReference type="EMBL" id="JAWJWF010000001">
    <property type="protein sequence ID" value="KAK6640515.1"/>
    <property type="molecule type" value="Genomic_DNA"/>
</dbReference>